<dbReference type="OrthoDB" id="10069847at2759"/>
<organism evidence="1 2">
    <name type="scientific">Araneus ventricosus</name>
    <name type="common">Orbweaver spider</name>
    <name type="synonym">Epeira ventricosa</name>
    <dbReference type="NCBI Taxonomy" id="182803"/>
    <lineage>
        <taxon>Eukaryota</taxon>
        <taxon>Metazoa</taxon>
        <taxon>Ecdysozoa</taxon>
        <taxon>Arthropoda</taxon>
        <taxon>Chelicerata</taxon>
        <taxon>Arachnida</taxon>
        <taxon>Araneae</taxon>
        <taxon>Araneomorphae</taxon>
        <taxon>Entelegynae</taxon>
        <taxon>Araneoidea</taxon>
        <taxon>Araneidae</taxon>
        <taxon>Araneus</taxon>
    </lineage>
</organism>
<evidence type="ECO:0000313" key="1">
    <source>
        <dbReference type="EMBL" id="GBO06396.1"/>
    </source>
</evidence>
<keyword evidence="2" id="KW-1185">Reference proteome</keyword>
<protein>
    <submittedName>
        <fullName evidence="1">Uncharacterized protein</fullName>
    </submittedName>
</protein>
<name>A0A4Y2U3Z9_ARAVE</name>
<accession>A0A4Y2U3Z9</accession>
<sequence length="161" mass="19326">MAETLAYVNIWNCYCQYFDWSRHEILSYYGLESPSEKKDFIIDITVSYYGLWQKRWHMSLYGISIVVDILTGLFIDYEILSRYCPECTTAKRDLGEHSADGTKPTRQNTAKTVWAHQMPWKLKMQKFMEEITCKLQHAIHECSVRWRYQDMPTFIRIKCIW</sequence>
<dbReference type="Proteomes" id="UP000499080">
    <property type="component" value="Unassembled WGS sequence"/>
</dbReference>
<comment type="caution">
    <text evidence="1">The sequence shown here is derived from an EMBL/GenBank/DDBJ whole genome shotgun (WGS) entry which is preliminary data.</text>
</comment>
<dbReference type="EMBL" id="BGPR01032744">
    <property type="protein sequence ID" value="GBO06396.1"/>
    <property type="molecule type" value="Genomic_DNA"/>
</dbReference>
<reference evidence="1 2" key="1">
    <citation type="journal article" date="2019" name="Sci. Rep.">
        <title>Orb-weaving spider Araneus ventricosus genome elucidates the spidroin gene catalogue.</title>
        <authorList>
            <person name="Kono N."/>
            <person name="Nakamura H."/>
            <person name="Ohtoshi R."/>
            <person name="Moran D.A.P."/>
            <person name="Shinohara A."/>
            <person name="Yoshida Y."/>
            <person name="Fujiwara M."/>
            <person name="Mori M."/>
            <person name="Tomita M."/>
            <person name="Arakawa K."/>
        </authorList>
    </citation>
    <scope>NUCLEOTIDE SEQUENCE [LARGE SCALE GENOMIC DNA]</scope>
</reference>
<gene>
    <name evidence="1" type="ORF">AVEN_176258_1</name>
</gene>
<proteinExistence type="predicted"/>
<dbReference type="AlphaFoldDB" id="A0A4Y2U3Z9"/>
<evidence type="ECO:0000313" key="2">
    <source>
        <dbReference type="Proteomes" id="UP000499080"/>
    </source>
</evidence>